<dbReference type="PROSITE" id="PS51257">
    <property type="entry name" value="PROKAR_LIPOPROTEIN"/>
    <property type="match status" value="1"/>
</dbReference>
<evidence type="ECO:0000259" key="1">
    <source>
        <dbReference type="Pfam" id="PF09423"/>
    </source>
</evidence>
<dbReference type="GO" id="GO:0004035">
    <property type="term" value="F:alkaline phosphatase activity"/>
    <property type="evidence" value="ECO:0007669"/>
    <property type="project" value="UniProtKB-EC"/>
</dbReference>
<accession>A0A840MM99</accession>
<dbReference type="InterPro" id="IPR038607">
    <property type="entry name" value="PhoD-like_sf"/>
</dbReference>
<dbReference type="EC" id="3.1.3.1" evidence="3"/>
<dbReference type="Pfam" id="PF09423">
    <property type="entry name" value="PhoD"/>
    <property type="match status" value="1"/>
</dbReference>
<keyword evidence="3" id="KW-0378">Hydrolase</keyword>
<gene>
    <name evidence="3" type="ORF">HNQ59_002842</name>
</gene>
<dbReference type="Pfam" id="PF16655">
    <property type="entry name" value="PhoD_N"/>
    <property type="match status" value="1"/>
</dbReference>
<dbReference type="InterPro" id="IPR029052">
    <property type="entry name" value="Metallo-depent_PP-like"/>
</dbReference>
<reference evidence="3 4" key="1">
    <citation type="submission" date="2020-08" db="EMBL/GenBank/DDBJ databases">
        <title>Genomic Encyclopedia of Type Strains, Phase IV (KMG-IV): sequencing the most valuable type-strain genomes for metagenomic binning, comparative biology and taxonomic classification.</title>
        <authorList>
            <person name="Goeker M."/>
        </authorList>
    </citation>
    <scope>NUCLEOTIDE SEQUENCE [LARGE SCALE GENOMIC DNA]</scope>
    <source>
        <strain evidence="3 4">DSM 27165</strain>
    </source>
</reference>
<dbReference type="SUPFAM" id="SSF56300">
    <property type="entry name" value="Metallo-dependent phosphatases"/>
    <property type="match status" value="1"/>
</dbReference>
<dbReference type="Gene3D" id="2.60.40.380">
    <property type="entry name" value="Purple acid phosphatase-like, N-terminal"/>
    <property type="match status" value="1"/>
</dbReference>
<dbReference type="AlphaFoldDB" id="A0A840MM99"/>
<organism evidence="3 4">
    <name type="scientific">Chitinivorax tropicus</name>
    <dbReference type="NCBI Taxonomy" id="714531"/>
    <lineage>
        <taxon>Bacteria</taxon>
        <taxon>Pseudomonadati</taxon>
        <taxon>Pseudomonadota</taxon>
        <taxon>Betaproteobacteria</taxon>
        <taxon>Chitinivorax</taxon>
    </lineage>
</organism>
<dbReference type="RefSeq" id="WP_184040572.1">
    <property type="nucleotide sequence ID" value="NZ_JACHHY010000018.1"/>
</dbReference>
<dbReference type="InterPro" id="IPR032093">
    <property type="entry name" value="PhoD_N"/>
</dbReference>
<protein>
    <submittedName>
        <fullName evidence="3">Alkaline phosphatase D</fullName>
        <ecNumber evidence="3">3.1.3.1</ecNumber>
    </submittedName>
</protein>
<keyword evidence="4" id="KW-1185">Reference proteome</keyword>
<evidence type="ECO:0000313" key="4">
    <source>
        <dbReference type="Proteomes" id="UP000575898"/>
    </source>
</evidence>
<dbReference type="PANTHER" id="PTHR43606:SF2">
    <property type="entry name" value="ALKALINE PHOSPHATASE FAMILY PROTEIN (AFU_ORTHOLOGUE AFUA_5G03860)"/>
    <property type="match status" value="1"/>
</dbReference>
<name>A0A840MM99_9PROT</name>
<dbReference type="InterPro" id="IPR052900">
    <property type="entry name" value="Phospholipid_Metab_Enz"/>
</dbReference>
<dbReference type="Gene3D" id="3.60.21.70">
    <property type="entry name" value="PhoD-like phosphatase"/>
    <property type="match status" value="1"/>
</dbReference>
<dbReference type="CDD" id="cd07389">
    <property type="entry name" value="MPP_PhoD"/>
    <property type="match status" value="1"/>
</dbReference>
<evidence type="ECO:0000259" key="2">
    <source>
        <dbReference type="Pfam" id="PF16655"/>
    </source>
</evidence>
<proteinExistence type="predicted"/>
<comment type="caution">
    <text evidence="3">The sequence shown here is derived from an EMBL/GenBank/DDBJ whole genome shotgun (WGS) entry which is preliminary data.</text>
</comment>
<dbReference type="Proteomes" id="UP000575898">
    <property type="component" value="Unassembled WGS sequence"/>
</dbReference>
<sequence>MDRRSFLKFGGFLTVSAATTGLTGCGSDGGSSPAPGAGKVYSFPQGVASGDPKEGSIILWTRVTRNDGSAADINFKVQVSKTADFANLIVDFALVAKADWDFTIRHKVTGLEPATTYYYRFVAGDDASTTGRTKTAPKADADLSSLKFAYVSCQDWSVNHWAAFDELVNEDIDFIVHLGDYIYETVGESFQTGAVEGAHSTLTLPNGTVSKSGKGKYATTLADYRYLYKQYRTDPRLQALHAKFPFVAIWDDHEFSDDCWGDHQTYTTDNPQQTDRRKSATQAWYEFMPADVTFDATQPDFSKQISNFRDLQFGKLMHLIVTDQRLFRTDHVIPETLSPLGEVGSRYFVKQSDLAGAEAKKMAAATAQTGSLPGGPFPLAATSILGEVQRGWWKQKMATSTAAWKVWVNEVSLLRMQVNLATLAQLGVQVPDAFKSNFILNADQWDGFNAERKDMMGFLKTNGVKNVVAITGDIHAFFAGSVMDDFDAATPTPVMVDLVTAGISSNSFQSYFKSVVSDNPTFAPLADLVYKGDVNTFDFNVKAFNPWIVHADTDAQGYAVVTLTPEKMVTVFKKVGKLSNGRLPVQTIAYSTRLTVNRDVPAVVVG</sequence>
<feature type="domain" description="Phospholipase D N-terminal" evidence="2">
    <location>
        <begin position="45"/>
        <end position="135"/>
    </location>
</feature>
<dbReference type="InterPro" id="IPR018946">
    <property type="entry name" value="PhoD-like_MPP"/>
</dbReference>
<feature type="domain" description="PhoD-like phosphatase metallophosphatase" evidence="1">
    <location>
        <begin position="148"/>
        <end position="569"/>
    </location>
</feature>
<dbReference type="PANTHER" id="PTHR43606">
    <property type="entry name" value="PHOSPHATASE, PUTATIVE (AFU_ORTHOLOGUE AFUA_6G08710)-RELATED"/>
    <property type="match status" value="1"/>
</dbReference>
<evidence type="ECO:0000313" key="3">
    <source>
        <dbReference type="EMBL" id="MBB5019540.1"/>
    </source>
</evidence>
<dbReference type="EMBL" id="JACHHY010000018">
    <property type="protein sequence ID" value="MBB5019540.1"/>
    <property type="molecule type" value="Genomic_DNA"/>
</dbReference>